<evidence type="ECO:0008006" key="3">
    <source>
        <dbReference type="Google" id="ProtNLM"/>
    </source>
</evidence>
<dbReference type="EMBL" id="CP018188">
    <property type="protein sequence ID" value="QGU81632.1"/>
    <property type="molecule type" value="Genomic_DNA"/>
</dbReference>
<accession>A0AB37DD36</accession>
<reference evidence="1 2" key="1">
    <citation type="submission" date="2016-11" db="EMBL/GenBank/DDBJ databases">
        <title>The potential of Streptococcus salivarius to inhibit the production of volatile sulphur compounds in the oral cavity.</title>
        <authorList>
            <person name="Sun L."/>
            <person name="Li Z."/>
            <person name="Jin D."/>
            <person name="Zhao H."/>
        </authorList>
    </citation>
    <scope>NUCLEOTIDE SEQUENCE [LARGE SCALE GENOMIC DNA]</scope>
    <source>
        <strain evidence="1 2">ICDC2</strain>
        <plasmid evidence="2">Plasmid</plasmid>
    </source>
</reference>
<dbReference type="AlphaFoldDB" id="A0AB37DD36"/>
<organism evidence="1 2">
    <name type="scientific">Streptococcus salivarius</name>
    <dbReference type="NCBI Taxonomy" id="1304"/>
    <lineage>
        <taxon>Bacteria</taxon>
        <taxon>Bacillati</taxon>
        <taxon>Bacillota</taxon>
        <taxon>Bacilli</taxon>
        <taxon>Lactobacillales</taxon>
        <taxon>Streptococcaceae</taxon>
        <taxon>Streptococcus</taxon>
    </lineage>
</organism>
<gene>
    <name evidence="1" type="ORF">BSR19_10865</name>
</gene>
<proteinExistence type="predicted"/>
<protein>
    <recommendedName>
        <fullName evidence="3">Transposase</fullName>
    </recommendedName>
</protein>
<evidence type="ECO:0000313" key="1">
    <source>
        <dbReference type="EMBL" id="QGU81632.1"/>
    </source>
</evidence>
<sequence length="71" mass="8391">MIKKHSEKDLINNEQHIYDCFSNTTAFLGLDRVEVSIKGKIKFEGTKLQIFSNNNKKLTVIKYIDSRYEYM</sequence>
<dbReference type="Proteomes" id="UP000422997">
    <property type="component" value="Plasmid unnamed"/>
</dbReference>
<geneLocation type="plasmid" evidence="2"/>
<keyword evidence="1" id="KW-0614">Plasmid</keyword>
<evidence type="ECO:0000313" key="2">
    <source>
        <dbReference type="Proteomes" id="UP000422997"/>
    </source>
</evidence>
<name>A0AB37DD36_STRSL</name>